<dbReference type="AlphaFoldDB" id="A0A9J5XVP6"/>
<reference evidence="1 2" key="1">
    <citation type="submission" date="2020-09" db="EMBL/GenBank/DDBJ databases">
        <title>De no assembly of potato wild relative species, Solanum commersonii.</title>
        <authorList>
            <person name="Cho K."/>
        </authorList>
    </citation>
    <scope>NUCLEOTIDE SEQUENCE [LARGE SCALE GENOMIC DNA]</scope>
    <source>
        <strain evidence="1">LZ3.2</strain>
        <tissue evidence="1">Leaf</tissue>
    </source>
</reference>
<organism evidence="1 2">
    <name type="scientific">Solanum commersonii</name>
    <name type="common">Commerson's wild potato</name>
    <name type="synonym">Commerson's nightshade</name>
    <dbReference type="NCBI Taxonomy" id="4109"/>
    <lineage>
        <taxon>Eukaryota</taxon>
        <taxon>Viridiplantae</taxon>
        <taxon>Streptophyta</taxon>
        <taxon>Embryophyta</taxon>
        <taxon>Tracheophyta</taxon>
        <taxon>Spermatophyta</taxon>
        <taxon>Magnoliopsida</taxon>
        <taxon>eudicotyledons</taxon>
        <taxon>Gunneridae</taxon>
        <taxon>Pentapetalae</taxon>
        <taxon>asterids</taxon>
        <taxon>lamiids</taxon>
        <taxon>Solanales</taxon>
        <taxon>Solanaceae</taxon>
        <taxon>Solanoideae</taxon>
        <taxon>Solaneae</taxon>
        <taxon>Solanum</taxon>
    </lineage>
</organism>
<keyword evidence="2" id="KW-1185">Reference proteome</keyword>
<feature type="non-terminal residue" evidence="1">
    <location>
        <position position="103"/>
    </location>
</feature>
<evidence type="ECO:0000313" key="2">
    <source>
        <dbReference type="Proteomes" id="UP000824120"/>
    </source>
</evidence>
<gene>
    <name evidence="1" type="ORF">H5410_041770</name>
</gene>
<proteinExistence type="predicted"/>
<name>A0A9J5XVP6_SOLCO</name>
<protein>
    <submittedName>
        <fullName evidence="1">Uncharacterized protein</fullName>
    </submittedName>
</protein>
<evidence type="ECO:0000313" key="1">
    <source>
        <dbReference type="EMBL" id="KAG5591256.1"/>
    </source>
</evidence>
<sequence length="103" mass="12215">HTWLRKTKLSKQSLLINKISKHPVNSVMRVLVIRRDSIKTDKNSRHKDIFRMIILVDKEMHIETRNDFLKPNNSCHIVYSRLNGTNPNYSKKLNCPYSQIIRS</sequence>
<accession>A0A9J5XVP6</accession>
<dbReference type="Proteomes" id="UP000824120">
    <property type="component" value="Chromosome 8"/>
</dbReference>
<dbReference type="EMBL" id="JACXVP010000008">
    <property type="protein sequence ID" value="KAG5591256.1"/>
    <property type="molecule type" value="Genomic_DNA"/>
</dbReference>
<comment type="caution">
    <text evidence="1">The sequence shown here is derived from an EMBL/GenBank/DDBJ whole genome shotgun (WGS) entry which is preliminary data.</text>
</comment>